<evidence type="ECO:0000313" key="4">
    <source>
        <dbReference type="Proteomes" id="UP000001868"/>
    </source>
</evidence>
<feature type="domain" description="DUF2059" evidence="2">
    <location>
        <begin position="101"/>
        <end position="157"/>
    </location>
</feature>
<keyword evidence="4" id="KW-1185">Reference proteome</keyword>
<dbReference type="EMBL" id="CP000747">
    <property type="protein sequence ID" value="ACG77958.1"/>
    <property type="molecule type" value="Genomic_DNA"/>
</dbReference>
<dbReference type="Proteomes" id="UP000001868">
    <property type="component" value="Chromosome"/>
</dbReference>
<dbReference type="KEGG" id="pzu:PHZ_c1547"/>
<keyword evidence="1" id="KW-0732">Signal</keyword>
<dbReference type="STRING" id="450851.PHZ_c1547"/>
<name>B4RAF1_PHEZH</name>
<dbReference type="HOGENOM" id="CLU_128045_0_0_5"/>
<sequence length="179" mass="19256">MFRRLAAAALVVALGASAPAAAWSQGASPPARPQAASPSPKALELVQRLLKATGAENQADLLTQAIITQMAASSNLNLSDEERVAVAHIVRDVMREEVTPKLMARMTPVYARTFTEAELEAMVVFYESPVGQAAITRIPQLMQESIAITEELMPPAQGEILRRLCDRFGCDADSRPTPS</sequence>
<protein>
    <recommendedName>
        <fullName evidence="2">DUF2059 domain-containing protein</fullName>
    </recommendedName>
</protein>
<dbReference type="AlphaFoldDB" id="B4RAF1"/>
<reference evidence="3 4" key="1">
    <citation type="journal article" date="2008" name="BMC Genomics">
        <title>Complete genome of Phenylobacterium zucineum - a novel facultative intracellular bacterium isolated from human erythroleukemia cell line K562.</title>
        <authorList>
            <person name="Luo Y."/>
            <person name="Xu X."/>
            <person name="Ding Z."/>
            <person name="Liu Z."/>
            <person name="Zhang B."/>
            <person name="Yan Z."/>
            <person name="Sun J."/>
            <person name="Hu S."/>
            <person name="Hu X."/>
        </authorList>
    </citation>
    <scope>NUCLEOTIDE SEQUENCE [LARGE SCALE GENOMIC DNA]</scope>
    <source>
        <strain evidence="3 4">HLK1</strain>
    </source>
</reference>
<dbReference type="Pfam" id="PF09832">
    <property type="entry name" value="DUF2059"/>
    <property type="match status" value="1"/>
</dbReference>
<evidence type="ECO:0000313" key="3">
    <source>
        <dbReference type="EMBL" id="ACG77958.1"/>
    </source>
</evidence>
<proteinExistence type="predicted"/>
<dbReference type="eggNOG" id="COG3184">
    <property type="taxonomic scope" value="Bacteria"/>
</dbReference>
<dbReference type="InterPro" id="IPR018637">
    <property type="entry name" value="DUF2059"/>
</dbReference>
<dbReference type="RefSeq" id="WP_012522101.1">
    <property type="nucleotide sequence ID" value="NC_011144.1"/>
</dbReference>
<gene>
    <name evidence="3" type="ordered locus">PHZ_c1547</name>
</gene>
<evidence type="ECO:0000256" key="1">
    <source>
        <dbReference type="SAM" id="SignalP"/>
    </source>
</evidence>
<organism evidence="3 4">
    <name type="scientific">Phenylobacterium zucineum (strain HLK1)</name>
    <dbReference type="NCBI Taxonomy" id="450851"/>
    <lineage>
        <taxon>Bacteria</taxon>
        <taxon>Pseudomonadati</taxon>
        <taxon>Pseudomonadota</taxon>
        <taxon>Alphaproteobacteria</taxon>
        <taxon>Caulobacterales</taxon>
        <taxon>Caulobacteraceae</taxon>
        <taxon>Phenylobacterium</taxon>
    </lineage>
</organism>
<evidence type="ECO:0000259" key="2">
    <source>
        <dbReference type="Pfam" id="PF09832"/>
    </source>
</evidence>
<dbReference type="OrthoDB" id="7206101at2"/>
<feature type="signal peptide" evidence="1">
    <location>
        <begin position="1"/>
        <end position="22"/>
    </location>
</feature>
<feature type="chain" id="PRO_5002821901" description="DUF2059 domain-containing protein" evidence="1">
    <location>
        <begin position="23"/>
        <end position="179"/>
    </location>
</feature>
<accession>B4RAF1</accession>